<dbReference type="Gene3D" id="3.40.50.1010">
    <property type="entry name" value="5'-nuclease"/>
    <property type="match status" value="1"/>
</dbReference>
<organism evidence="2 3">
    <name type="scientific">Sphingomonas psychrolutea</name>
    <dbReference type="NCBI Taxonomy" id="1259676"/>
    <lineage>
        <taxon>Bacteria</taxon>
        <taxon>Pseudomonadati</taxon>
        <taxon>Pseudomonadota</taxon>
        <taxon>Alphaproteobacteria</taxon>
        <taxon>Sphingomonadales</taxon>
        <taxon>Sphingomonadaceae</taxon>
        <taxon>Sphingomonas</taxon>
    </lineage>
</organism>
<dbReference type="InterPro" id="IPR002716">
    <property type="entry name" value="PIN_dom"/>
</dbReference>
<evidence type="ECO:0000313" key="3">
    <source>
        <dbReference type="Proteomes" id="UP000618591"/>
    </source>
</evidence>
<dbReference type="SUPFAM" id="SSF88723">
    <property type="entry name" value="PIN domain-like"/>
    <property type="match status" value="1"/>
</dbReference>
<dbReference type="EMBL" id="BMDW01000015">
    <property type="protein sequence ID" value="GGA53786.1"/>
    <property type="molecule type" value="Genomic_DNA"/>
</dbReference>
<sequence>MLTLDTNVLFYAFDSSEPAKRRIAADIFLRLQALDVVITTQVLGEFINAVSRKNPAVKADAIALVESWSSLFSVVDTKSAHLLTAARLADRYKLQFWDSLIIAVARSSDVEVMLTEDMQDGATIDGMTLLNPFNPANRAALDALLAP</sequence>
<comment type="caution">
    <text evidence="2">The sequence shown here is derived from an EMBL/GenBank/DDBJ whole genome shotgun (WGS) entry which is preliminary data.</text>
</comment>
<proteinExistence type="predicted"/>
<accession>A0ABQ1GZS0</accession>
<feature type="domain" description="PIN" evidence="1">
    <location>
        <begin position="4"/>
        <end position="117"/>
    </location>
</feature>
<evidence type="ECO:0000259" key="1">
    <source>
        <dbReference type="Pfam" id="PF01850"/>
    </source>
</evidence>
<dbReference type="InterPro" id="IPR029060">
    <property type="entry name" value="PIN-like_dom_sf"/>
</dbReference>
<dbReference type="Pfam" id="PF01850">
    <property type="entry name" value="PIN"/>
    <property type="match status" value="1"/>
</dbReference>
<dbReference type="Proteomes" id="UP000618591">
    <property type="component" value="Unassembled WGS sequence"/>
</dbReference>
<evidence type="ECO:0000313" key="2">
    <source>
        <dbReference type="EMBL" id="GGA53786.1"/>
    </source>
</evidence>
<dbReference type="RefSeq" id="WP_188448014.1">
    <property type="nucleotide sequence ID" value="NZ_BMDW01000015.1"/>
</dbReference>
<gene>
    <name evidence="2" type="ORF">GCM10011395_25260</name>
</gene>
<dbReference type="CDD" id="cd18692">
    <property type="entry name" value="PIN_VapC-like"/>
    <property type="match status" value="1"/>
</dbReference>
<reference evidence="3" key="1">
    <citation type="journal article" date="2019" name="Int. J. Syst. Evol. Microbiol.">
        <title>The Global Catalogue of Microorganisms (GCM) 10K type strain sequencing project: providing services to taxonomists for standard genome sequencing and annotation.</title>
        <authorList>
            <consortium name="The Broad Institute Genomics Platform"/>
            <consortium name="The Broad Institute Genome Sequencing Center for Infectious Disease"/>
            <person name="Wu L."/>
            <person name="Ma J."/>
        </authorList>
    </citation>
    <scope>NUCLEOTIDE SEQUENCE [LARGE SCALE GENOMIC DNA]</scope>
    <source>
        <strain evidence="3">CGMCC 1.10106</strain>
    </source>
</reference>
<name>A0ABQ1GZS0_9SPHN</name>
<keyword evidence="3" id="KW-1185">Reference proteome</keyword>
<protein>
    <submittedName>
        <fullName evidence="2">Twitching motility protein PilT</fullName>
    </submittedName>
</protein>